<gene>
    <name evidence="2" type="ORF">BJ212DRAFT_1482159</name>
</gene>
<accession>A0A9P7JCL1</accession>
<name>A0A9P7JCL1_9AGAM</name>
<organism evidence="2 3">
    <name type="scientific">Suillus subaureus</name>
    <dbReference type="NCBI Taxonomy" id="48587"/>
    <lineage>
        <taxon>Eukaryota</taxon>
        <taxon>Fungi</taxon>
        <taxon>Dikarya</taxon>
        <taxon>Basidiomycota</taxon>
        <taxon>Agaricomycotina</taxon>
        <taxon>Agaricomycetes</taxon>
        <taxon>Agaricomycetidae</taxon>
        <taxon>Boletales</taxon>
        <taxon>Suillineae</taxon>
        <taxon>Suillaceae</taxon>
        <taxon>Suillus</taxon>
    </lineage>
</organism>
<evidence type="ECO:0000313" key="2">
    <source>
        <dbReference type="EMBL" id="KAG1814428.1"/>
    </source>
</evidence>
<proteinExistence type="predicted"/>
<feature type="region of interest" description="Disordered" evidence="1">
    <location>
        <begin position="1"/>
        <end position="20"/>
    </location>
</feature>
<protein>
    <submittedName>
        <fullName evidence="2">Uncharacterized protein</fullName>
    </submittedName>
</protein>
<keyword evidence="3" id="KW-1185">Reference proteome</keyword>
<dbReference type="Proteomes" id="UP000807769">
    <property type="component" value="Unassembled WGS sequence"/>
</dbReference>
<dbReference type="EMBL" id="JABBWG010000021">
    <property type="protein sequence ID" value="KAG1814428.1"/>
    <property type="molecule type" value="Genomic_DNA"/>
</dbReference>
<reference evidence="2" key="1">
    <citation type="journal article" date="2020" name="New Phytol.">
        <title>Comparative genomics reveals dynamic genome evolution in host specialist ectomycorrhizal fungi.</title>
        <authorList>
            <person name="Lofgren L.A."/>
            <person name="Nguyen N.H."/>
            <person name="Vilgalys R."/>
            <person name="Ruytinx J."/>
            <person name="Liao H.L."/>
            <person name="Branco S."/>
            <person name="Kuo A."/>
            <person name="LaButti K."/>
            <person name="Lipzen A."/>
            <person name="Andreopoulos W."/>
            <person name="Pangilinan J."/>
            <person name="Riley R."/>
            <person name="Hundley H."/>
            <person name="Na H."/>
            <person name="Barry K."/>
            <person name="Grigoriev I.V."/>
            <person name="Stajich J.E."/>
            <person name="Kennedy P.G."/>
        </authorList>
    </citation>
    <scope>NUCLEOTIDE SEQUENCE</scope>
    <source>
        <strain evidence="2">MN1</strain>
    </source>
</reference>
<dbReference type="OrthoDB" id="2683982at2759"/>
<evidence type="ECO:0000313" key="3">
    <source>
        <dbReference type="Proteomes" id="UP000807769"/>
    </source>
</evidence>
<comment type="caution">
    <text evidence="2">The sequence shown here is derived from an EMBL/GenBank/DDBJ whole genome shotgun (WGS) entry which is preliminary data.</text>
</comment>
<sequence length="230" mass="25967">MSPQSAIRFNDPPVTNYNSMDVDESTVSWASLDNLYLGLDDDIEYDSLSSESLDVLAAIPDQSPPAQADHPCFLIDPDLYLRPEDDIIDVDELLDSADPKIDVPAASEVSMSLDDTSNKLQSEQPELTNKDLHLMAQEFQPFGSYEHTGLQSIQDRLGDYKHHTGDLPDPSIPLLLEAEQPFWMAWAETSDKLRRADADLQRLQRAQQMSIEMLKVVDSLINRFEDQIQM</sequence>
<evidence type="ECO:0000256" key="1">
    <source>
        <dbReference type="SAM" id="MobiDB-lite"/>
    </source>
</evidence>
<dbReference type="GeneID" id="64634386"/>
<dbReference type="RefSeq" id="XP_041191889.1">
    <property type="nucleotide sequence ID" value="XM_041340370.1"/>
</dbReference>
<dbReference type="AlphaFoldDB" id="A0A9P7JCL1"/>